<gene>
    <name evidence="3" type="ORF">RHP49_03520</name>
</gene>
<dbReference type="RefSeq" id="WP_415863309.1">
    <property type="nucleotide sequence ID" value="NZ_CP134536.1"/>
</dbReference>
<dbReference type="Pfam" id="PF03795">
    <property type="entry name" value="YCII"/>
    <property type="match status" value="1"/>
</dbReference>
<keyword evidence="4" id="KW-1185">Reference proteome</keyword>
<name>A0ABY9Y504_9FLAO</name>
<dbReference type="PANTHER" id="PTHR37828:SF1">
    <property type="entry name" value="YCII-RELATED DOMAIN-CONTAINING PROTEIN"/>
    <property type="match status" value="1"/>
</dbReference>
<accession>A0ABY9Y504</accession>
<organism evidence="3 4">
    <name type="scientific">Thalassobellus suaedae</name>
    <dbReference type="NCBI Taxonomy" id="3074124"/>
    <lineage>
        <taxon>Bacteria</taxon>
        <taxon>Pseudomonadati</taxon>
        <taxon>Bacteroidota</taxon>
        <taxon>Flavobacteriia</taxon>
        <taxon>Flavobacteriales</taxon>
        <taxon>Flavobacteriaceae</taxon>
        <taxon>Thalassobellus</taxon>
    </lineage>
</organism>
<reference evidence="3 4" key="1">
    <citation type="submission" date="2023-09" db="EMBL/GenBank/DDBJ databases">
        <title>Thalassobella suaedae gen. nov., sp. nov., a marine bacterium of the family Flavobacteriaceae isolated from a halophyte Suaeda japonica.</title>
        <authorList>
            <person name="Lee S.Y."/>
            <person name="Hwang C.Y."/>
        </authorList>
    </citation>
    <scope>NUCLEOTIDE SEQUENCE [LARGE SCALE GENOMIC DNA]</scope>
    <source>
        <strain evidence="3 4">HL-DH10</strain>
    </source>
</reference>
<sequence length="95" mass="10977">MYIINVTYKVSLDIIDKYINEHIEYLDEQFTLGNFIASGRKVPRTGGVILSNLSNENELLDIIEKDPFKVRDLAVYEFTEFIPSKTSEALKFLID</sequence>
<dbReference type="Proteomes" id="UP001303407">
    <property type="component" value="Chromosome"/>
</dbReference>
<dbReference type="InterPro" id="IPR005545">
    <property type="entry name" value="YCII"/>
</dbReference>
<dbReference type="EMBL" id="CP134536">
    <property type="protein sequence ID" value="WNH13330.1"/>
    <property type="molecule type" value="Genomic_DNA"/>
</dbReference>
<feature type="domain" description="YCII-related" evidence="2">
    <location>
        <begin position="10"/>
        <end position="81"/>
    </location>
</feature>
<dbReference type="SUPFAM" id="SSF54909">
    <property type="entry name" value="Dimeric alpha+beta barrel"/>
    <property type="match status" value="1"/>
</dbReference>
<protein>
    <submittedName>
        <fullName evidence="3">YciI family protein</fullName>
    </submittedName>
</protein>
<dbReference type="InterPro" id="IPR011008">
    <property type="entry name" value="Dimeric_a/b-barrel"/>
</dbReference>
<evidence type="ECO:0000313" key="4">
    <source>
        <dbReference type="Proteomes" id="UP001303407"/>
    </source>
</evidence>
<evidence type="ECO:0000313" key="3">
    <source>
        <dbReference type="EMBL" id="WNH13330.1"/>
    </source>
</evidence>
<dbReference type="PANTHER" id="PTHR37828">
    <property type="entry name" value="GSR2449 PROTEIN"/>
    <property type="match status" value="1"/>
</dbReference>
<proteinExistence type="inferred from homology"/>
<evidence type="ECO:0000256" key="1">
    <source>
        <dbReference type="ARBA" id="ARBA00007689"/>
    </source>
</evidence>
<comment type="similarity">
    <text evidence="1">Belongs to the YciI family.</text>
</comment>
<evidence type="ECO:0000259" key="2">
    <source>
        <dbReference type="Pfam" id="PF03795"/>
    </source>
</evidence>